<feature type="modified residue" description="4-aspartylphosphate" evidence="6">
    <location>
        <position position="59"/>
    </location>
</feature>
<keyword evidence="5" id="KW-0804">Transcription</keyword>
<evidence type="ECO:0000256" key="2">
    <source>
        <dbReference type="ARBA" id="ARBA00023012"/>
    </source>
</evidence>
<evidence type="ECO:0008006" key="13">
    <source>
        <dbReference type="Google" id="ProtNLM"/>
    </source>
</evidence>
<dbReference type="AlphaFoldDB" id="A0A0M8K8G2"/>
<dbReference type="SUPFAM" id="SSF52172">
    <property type="entry name" value="CheY-like"/>
    <property type="match status" value="1"/>
</dbReference>
<dbReference type="PANTHER" id="PTHR48111">
    <property type="entry name" value="REGULATOR OF RPOS"/>
    <property type="match status" value="1"/>
</dbReference>
<reference evidence="10 12" key="2">
    <citation type="submission" date="2015-07" db="EMBL/GenBank/DDBJ databases">
        <title>Whole genome sequence of Ardenticatena maritima DSM 23922.</title>
        <authorList>
            <person name="Hemp J."/>
            <person name="Ward L.M."/>
            <person name="Pace L.A."/>
            <person name="Fischer W.W."/>
        </authorList>
    </citation>
    <scope>NUCLEOTIDE SEQUENCE [LARGE SCALE GENOMIC DNA]</scope>
    <source>
        <strain evidence="10 12">110S</strain>
    </source>
</reference>
<evidence type="ECO:0000259" key="7">
    <source>
        <dbReference type="PROSITE" id="PS50110"/>
    </source>
</evidence>
<dbReference type="InterPro" id="IPR029787">
    <property type="entry name" value="Nucleotide_cyclase"/>
</dbReference>
<dbReference type="RefSeq" id="WP_054492836.1">
    <property type="nucleotide sequence ID" value="NZ_BBZA01000097.1"/>
</dbReference>
<dbReference type="InterPro" id="IPR011006">
    <property type="entry name" value="CheY-like_superfamily"/>
</dbReference>
<dbReference type="FunCoup" id="A0A0M8K8G2">
    <property type="interactions" value="66"/>
</dbReference>
<dbReference type="CDD" id="cd01949">
    <property type="entry name" value="GGDEF"/>
    <property type="match status" value="1"/>
</dbReference>
<dbReference type="Pfam" id="PF00072">
    <property type="entry name" value="Response_reg"/>
    <property type="match status" value="1"/>
</dbReference>
<evidence type="ECO:0000313" key="11">
    <source>
        <dbReference type="Proteomes" id="UP000037784"/>
    </source>
</evidence>
<dbReference type="GO" id="GO:0000976">
    <property type="term" value="F:transcription cis-regulatory region binding"/>
    <property type="evidence" value="ECO:0007669"/>
    <property type="project" value="TreeGrafter"/>
</dbReference>
<dbReference type="InterPro" id="IPR039420">
    <property type="entry name" value="WalR-like"/>
</dbReference>
<dbReference type="InterPro" id="IPR001789">
    <property type="entry name" value="Sig_transdc_resp-reg_receiver"/>
</dbReference>
<dbReference type="OrthoDB" id="9804955at2"/>
<dbReference type="GO" id="GO:0005829">
    <property type="term" value="C:cytosol"/>
    <property type="evidence" value="ECO:0007669"/>
    <property type="project" value="TreeGrafter"/>
</dbReference>
<evidence type="ECO:0000256" key="6">
    <source>
        <dbReference type="PROSITE-ProRule" id="PRU00169"/>
    </source>
</evidence>
<dbReference type="STRING" id="872965.SE16_05010"/>
<dbReference type="InterPro" id="IPR043128">
    <property type="entry name" value="Rev_trsase/Diguanyl_cyclase"/>
</dbReference>
<gene>
    <name evidence="9" type="ORF">ARMA_1384</name>
    <name evidence="10" type="ORF">SE16_05010</name>
</gene>
<dbReference type="NCBIfam" id="TIGR00254">
    <property type="entry name" value="GGDEF"/>
    <property type="match status" value="1"/>
</dbReference>
<feature type="domain" description="Response regulatory" evidence="7">
    <location>
        <begin position="9"/>
        <end position="124"/>
    </location>
</feature>
<keyword evidence="11" id="KW-1185">Reference proteome</keyword>
<dbReference type="Gene3D" id="3.30.70.270">
    <property type="match status" value="1"/>
</dbReference>
<evidence type="ECO:0000259" key="8">
    <source>
        <dbReference type="PROSITE" id="PS50887"/>
    </source>
</evidence>
<feature type="domain" description="GGDEF" evidence="8">
    <location>
        <begin position="174"/>
        <end position="309"/>
    </location>
</feature>
<dbReference type="SMART" id="SM00267">
    <property type="entry name" value="GGDEF"/>
    <property type="match status" value="1"/>
</dbReference>
<dbReference type="GO" id="GO:0032993">
    <property type="term" value="C:protein-DNA complex"/>
    <property type="evidence" value="ECO:0007669"/>
    <property type="project" value="TreeGrafter"/>
</dbReference>
<organism evidence="9 11">
    <name type="scientific">Ardenticatena maritima</name>
    <dbReference type="NCBI Taxonomy" id="872965"/>
    <lineage>
        <taxon>Bacteria</taxon>
        <taxon>Bacillati</taxon>
        <taxon>Chloroflexota</taxon>
        <taxon>Ardenticatenia</taxon>
        <taxon>Ardenticatenales</taxon>
        <taxon>Ardenticatenaceae</taxon>
        <taxon>Ardenticatena</taxon>
    </lineage>
</organism>
<protein>
    <recommendedName>
        <fullName evidence="13">Diguanylate cyclase</fullName>
    </recommendedName>
</protein>
<dbReference type="SMART" id="SM00448">
    <property type="entry name" value="REC"/>
    <property type="match status" value="1"/>
</dbReference>
<dbReference type="EMBL" id="BBZA01000097">
    <property type="protein sequence ID" value="GAP62961.1"/>
    <property type="molecule type" value="Genomic_DNA"/>
</dbReference>
<evidence type="ECO:0000256" key="4">
    <source>
        <dbReference type="ARBA" id="ARBA00023125"/>
    </source>
</evidence>
<dbReference type="PANTHER" id="PTHR48111:SF1">
    <property type="entry name" value="TWO-COMPONENT RESPONSE REGULATOR ORR33"/>
    <property type="match status" value="1"/>
</dbReference>
<keyword evidence="1 6" id="KW-0597">Phosphoprotein</keyword>
<dbReference type="GO" id="GO:0006355">
    <property type="term" value="P:regulation of DNA-templated transcription"/>
    <property type="evidence" value="ECO:0007669"/>
    <property type="project" value="TreeGrafter"/>
</dbReference>
<dbReference type="Gene3D" id="3.40.50.2300">
    <property type="match status" value="1"/>
</dbReference>
<reference evidence="9 11" key="1">
    <citation type="journal article" date="2015" name="Genome Announc.">
        <title>Draft Genome Sequence of a Heterotrophic Facultative Anaerobic Thermophilic Bacterium, Ardenticatena maritima Strain 110ST.</title>
        <authorList>
            <person name="Kawaichi S."/>
            <person name="Yoshida T."/>
            <person name="Sako Y."/>
            <person name="Nakamura R."/>
        </authorList>
    </citation>
    <scope>NUCLEOTIDE SEQUENCE [LARGE SCALE GENOMIC DNA]</scope>
    <source>
        <strain evidence="9 11">110S</strain>
    </source>
</reference>
<dbReference type="Proteomes" id="UP000037784">
    <property type="component" value="Unassembled WGS sequence"/>
</dbReference>
<keyword evidence="3" id="KW-0805">Transcription regulation</keyword>
<reference evidence="11" key="3">
    <citation type="submission" date="2015-08" db="EMBL/GenBank/DDBJ databases">
        <title>Draft Genome Sequence of a Heterotrophic Facultative Anaerobic Bacterium Ardenticatena maritima Strain 110S.</title>
        <authorList>
            <person name="Kawaichi S."/>
            <person name="Yoshida T."/>
            <person name="Sako Y."/>
            <person name="Nakamura R."/>
        </authorList>
    </citation>
    <scope>NUCLEOTIDE SEQUENCE [LARGE SCALE GENOMIC DNA]</scope>
    <source>
        <strain evidence="11">110S</strain>
    </source>
</reference>
<dbReference type="InterPro" id="IPR000160">
    <property type="entry name" value="GGDEF_dom"/>
</dbReference>
<accession>A0A0M8K8G2</accession>
<evidence type="ECO:0000313" key="10">
    <source>
        <dbReference type="EMBL" id="KPL88221.1"/>
    </source>
</evidence>
<dbReference type="CDD" id="cd17574">
    <property type="entry name" value="REC_OmpR"/>
    <property type="match status" value="1"/>
</dbReference>
<keyword evidence="4" id="KW-0238">DNA-binding</keyword>
<keyword evidence="2" id="KW-0902">Two-component regulatory system</keyword>
<name>A0A0M8K8G2_9CHLR</name>
<dbReference type="SUPFAM" id="SSF55073">
    <property type="entry name" value="Nucleotide cyclase"/>
    <property type="match status" value="1"/>
</dbReference>
<evidence type="ECO:0000313" key="12">
    <source>
        <dbReference type="Proteomes" id="UP000050502"/>
    </source>
</evidence>
<dbReference type="GO" id="GO:0000156">
    <property type="term" value="F:phosphorelay response regulator activity"/>
    <property type="evidence" value="ECO:0007669"/>
    <property type="project" value="TreeGrafter"/>
</dbReference>
<sequence length="315" mass="36381">MSSPTASRTILVVEDDPFYRRMIEHILSQHGYTVALAASTNEAWEIVQHDETVQMVVTDWVMPEHDGLELIRRLRTLDRQFYVILLTIKDNVEDVLEGLAAGADDYLTKPFTREDLLLRLRVGEHLLAYEQQLRHSLALLSQLKQTNLQTGLLNRYGWFLRAKAELNRLHRQKGHAALFLLALDDAEHITATFDQKTEERLIQHVAHILEQQKREYDILGHWDETSFALFLPETTEQVVRAIAERIRRACADTPLQLEDGNALQVALSLGITTTQWSHTYRLERLLHDAQLALSEARLAGRYQMRMYSRDGYATD</sequence>
<evidence type="ECO:0000256" key="3">
    <source>
        <dbReference type="ARBA" id="ARBA00023015"/>
    </source>
</evidence>
<dbReference type="PROSITE" id="PS50110">
    <property type="entry name" value="RESPONSE_REGULATORY"/>
    <property type="match status" value="1"/>
</dbReference>
<dbReference type="EMBL" id="LGKN01000004">
    <property type="protein sequence ID" value="KPL88221.1"/>
    <property type="molecule type" value="Genomic_DNA"/>
</dbReference>
<evidence type="ECO:0000256" key="5">
    <source>
        <dbReference type="ARBA" id="ARBA00023163"/>
    </source>
</evidence>
<dbReference type="PROSITE" id="PS50887">
    <property type="entry name" value="GGDEF"/>
    <property type="match status" value="1"/>
</dbReference>
<dbReference type="Proteomes" id="UP000050502">
    <property type="component" value="Unassembled WGS sequence"/>
</dbReference>
<evidence type="ECO:0000313" key="9">
    <source>
        <dbReference type="EMBL" id="GAP62961.1"/>
    </source>
</evidence>
<dbReference type="InParanoid" id="A0A0M8K8G2"/>
<evidence type="ECO:0000256" key="1">
    <source>
        <dbReference type="ARBA" id="ARBA00022553"/>
    </source>
</evidence>
<proteinExistence type="predicted"/>
<comment type="caution">
    <text evidence="9">The sequence shown here is derived from an EMBL/GenBank/DDBJ whole genome shotgun (WGS) entry which is preliminary data.</text>
</comment>
<dbReference type="Pfam" id="PF00990">
    <property type="entry name" value="GGDEF"/>
    <property type="match status" value="1"/>
</dbReference>